<comment type="caution">
    <text evidence="1">The sequence shown here is derived from an EMBL/GenBank/DDBJ whole genome shotgun (WGS) entry which is preliminary data.</text>
</comment>
<dbReference type="AlphaFoldDB" id="A0A0V1F2B7"/>
<keyword evidence="2" id="KW-1185">Reference proteome</keyword>
<sequence>MAKNDFEPKLTISCGINGSRMFALPMLIHMKLFRFFKISREI</sequence>
<name>A0A0V1F2B7_TRIPS</name>
<accession>A0A0V1F2B7</accession>
<dbReference type="EMBL" id="JYDT01000774">
    <property type="protein sequence ID" value="KRY80135.1"/>
    <property type="molecule type" value="Genomic_DNA"/>
</dbReference>
<evidence type="ECO:0000313" key="2">
    <source>
        <dbReference type="Proteomes" id="UP000054995"/>
    </source>
</evidence>
<dbReference type="Proteomes" id="UP000054995">
    <property type="component" value="Unassembled WGS sequence"/>
</dbReference>
<protein>
    <submittedName>
        <fullName evidence="1">Uncharacterized protein</fullName>
    </submittedName>
</protein>
<evidence type="ECO:0000313" key="1">
    <source>
        <dbReference type="EMBL" id="KRY80135.1"/>
    </source>
</evidence>
<gene>
    <name evidence="1" type="ORF">T4D_10990</name>
</gene>
<organism evidence="1 2">
    <name type="scientific">Trichinella pseudospiralis</name>
    <name type="common">Parasitic roundworm</name>
    <dbReference type="NCBI Taxonomy" id="6337"/>
    <lineage>
        <taxon>Eukaryota</taxon>
        <taxon>Metazoa</taxon>
        <taxon>Ecdysozoa</taxon>
        <taxon>Nematoda</taxon>
        <taxon>Enoplea</taxon>
        <taxon>Dorylaimia</taxon>
        <taxon>Trichinellida</taxon>
        <taxon>Trichinellidae</taxon>
        <taxon>Trichinella</taxon>
    </lineage>
</organism>
<reference evidence="1 2" key="1">
    <citation type="submission" date="2015-01" db="EMBL/GenBank/DDBJ databases">
        <title>Evolution of Trichinella species and genotypes.</title>
        <authorList>
            <person name="Korhonen P.K."/>
            <person name="Edoardo P."/>
            <person name="Giuseppe L.R."/>
            <person name="Gasser R.B."/>
        </authorList>
    </citation>
    <scope>NUCLEOTIDE SEQUENCE [LARGE SCALE GENOMIC DNA]</scope>
    <source>
        <strain evidence="1">ISS470</strain>
    </source>
</reference>
<proteinExistence type="predicted"/>